<accession>A0A1H0UM29</accession>
<keyword evidence="3" id="KW-0677">Repeat</keyword>
<dbReference type="RefSeq" id="WP_305367195.1">
    <property type="nucleotide sequence ID" value="NZ_FNJQ01000035.1"/>
</dbReference>
<dbReference type="Pfam" id="PF00132">
    <property type="entry name" value="Hexapep"/>
    <property type="match status" value="1"/>
</dbReference>
<dbReference type="InterPro" id="IPR024688">
    <property type="entry name" value="Mac_dom"/>
</dbReference>
<evidence type="ECO:0000256" key="1">
    <source>
        <dbReference type="ARBA" id="ARBA00007274"/>
    </source>
</evidence>
<comment type="similarity">
    <text evidence="1 5">Belongs to the transferase hexapeptide repeat family.</text>
</comment>
<keyword evidence="2 5" id="KW-0808">Transferase</keyword>
<dbReference type="PANTHER" id="PTHR43017">
    <property type="entry name" value="GALACTOSIDE O-ACETYLTRANSFERASE"/>
    <property type="match status" value="1"/>
</dbReference>
<dbReference type="InterPro" id="IPR039369">
    <property type="entry name" value="LacA-like"/>
</dbReference>
<gene>
    <name evidence="7" type="ORF">SAMN05216366_1353</name>
</gene>
<evidence type="ECO:0000256" key="2">
    <source>
        <dbReference type="ARBA" id="ARBA00022679"/>
    </source>
</evidence>
<name>A0A1H0UM29_SELRU</name>
<evidence type="ECO:0000256" key="5">
    <source>
        <dbReference type="RuleBase" id="RU367021"/>
    </source>
</evidence>
<dbReference type="AlphaFoldDB" id="A0A1H0UM29"/>
<dbReference type="Proteomes" id="UP000182412">
    <property type="component" value="Unassembled WGS sequence"/>
</dbReference>
<evidence type="ECO:0000313" key="8">
    <source>
        <dbReference type="Proteomes" id="UP000182412"/>
    </source>
</evidence>
<feature type="domain" description="Maltose/galactoside acetyltransferase" evidence="6">
    <location>
        <begin position="4"/>
        <end position="58"/>
    </location>
</feature>
<evidence type="ECO:0000313" key="7">
    <source>
        <dbReference type="EMBL" id="SDP67120.1"/>
    </source>
</evidence>
<dbReference type="SUPFAM" id="SSF51161">
    <property type="entry name" value="Trimeric LpxA-like enzymes"/>
    <property type="match status" value="1"/>
</dbReference>
<evidence type="ECO:0000259" key="6">
    <source>
        <dbReference type="SMART" id="SM01266"/>
    </source>
</evidence>
<proteinExistence type="inferred from homology"/>
<dbReference type="PROSITE" id="PS00101">
    <property type="entry name" value="HEXAPEP_TRANSFERASES"/>
    <property type="match status" value="1"/>
</dbReference>
<dbReference type="SMART" id="SM01266">
    <property type="entry name" value="Mac"/>
    <property type="match status" value="1"/>
</dbReference>
<dbReference type="Gene3D" id="2.160.10.10">
    <property type="entry name" value="Hexapeptide repeat proteins"/>
    <property type="match status" value="1"/>
</dbReference>
<reference evidence="7 8" key="1">
    <citation type="submission" date="2016-10" db="EMBL/GenBank/DDBJ databases">
        <authorList>
            <person name="de Groot N.N."/>
        </authorList>
    </citation>
    <scope>NUCLEOTIDE SEQUENCE [LARGE SCALE GENOMIC DNA]</scope>
    <source>
        <strain evidence="7 8">S137</strain>
    </source>
</reference>
<evidence type="ECO:0000256" key="3">
    <source>
        <dbReference type="ARBA" id="ARBA00022737"/>
    </source>
</evidence>
<dbReference type="Pfam" id="PF12464">
    <property type="entry name" value="Mac"/>
    <property type="match status" value="1"/>
</dbReference>
<dbReference type="InterPro" id="IPR001451">
    <property type="entry name" value="Hexapep"/>
</dbReference>
<dbReference type="EMBL" id="FNJQ01000035">
    <property type="protein sequence ID" value="SDP67120.1"/>
    <property type="molecule type" value="Genomic_DNA"/>
</dbReference>
<sequence>MTEAEKLDAGLEYDFTEPEVRGRKFRAVKGCQKLNGIDMTETAAREAAIRELFGSAGKSPVVLPTFHCDNGGNIHVGNNFFANYNVTILDNREVRIGDNVMIGPHTLIATVGHPLSPAKRRMHCAIAKPIRIGNDVWIGGNVTIMPGLTIGNNVVIAAGAVVTKDVPDNSLVAGVPAKKVRDLENDVFE</sequence>
<dbReference type="InterPro" id="IPR018357">
    <property type="entry name" value="Hexapep_transf_CS"/>
</dbReference>
<evidence type="ECO:0000256" key="4">
    <source>
        <dbReference type="ARBA" id="ARBA00023315"/>
    </source>
</evidence>
<dbReference type="CDD" id="cd03357">
    <property type="entry name" value="LbH_MAT_GAT"/>
    <property type="match status" value="1"/>
</dbReference>
<dbReference type="PANTHER" id="PTHR43017:SF1">
    <property type="entry name" value="ACETYLTRANSFERASE YJL218W-RELATED"/>
    <property type="match status" value="1"/>
</dbReference>
<protein>
    <recommendedName>
        <fullName evidence="5">Acetyltransferase</fullName>
        <ecNumber evidence="5">2.3.1.-</ecNumber>
    </recommendedName>
</protein>
<dbReference type="InterPro" id="IPR011004">
    <property type="entry name" value="Trimer_LpxA-like_sf"/>
</dbReference>
<organism evidence="7 8">
    <name type="scientific">Selenomonas ruminantium</name>
    <dbReference type="NCBI Taxonomy" id="971"/>
    <lineage>
        <taxon>Bacteria</taxon>
        <taxon>Bacillati</taxon>
        <taxon>Bacillota</taxon>
        <taxon>Negativicutes</taxon>
        <taxon>Selenomonadales</taxon>
        <taxon>Selenomonadaceae</taxon>
        <taxon>Selenomonas</taxon>
    </lineage>
</organism>
<dbReference type="GO" id="GO:0008870">
    <property type="term" value="F:galactoside O-acetyltransferase activity"/>
    <property type="evidence" value="ECO:0007669"/>
    <property type="project" value="TreeGrafter"/>
</dbReference>
<dbReference type="FunFam" id="2.160.10.10:FF:000025">
    <property type="entry name" value="Hexapeptide-repeat containing-acetyltransferase"/>
    <property type="match status" value="1"/>
</dbReference>
<keyword evidence="4 5" id="KW-0012">Acyltransferase</keyword>
<dbReference type="EC" id="2.3.1.-" evidence="5"/>